<dbReference type="EMBL" id="HE774682">
    <property type="protein sequence ID" value="CCG53304.1"/>
    <property type="molecule type" value="Genomic_DNA"/>
</dbReference>
<evidence type="ECO:0000313" key="2">
    <source>
        <dbReference type="EMBL" id="CCG53304.1"/>
    </source>
</evidence>
<reference evidence="3" key="2">
    <citation type="submission" date="2012-03" db="EMBL/GenBank/DDBJ databases">
        <title>Complete genome sequence of Flavobacterium indicum GPTSA100-9T, isolated from warm spring water.</title>
        <authorList>
            <person name="Barbier P."/>
            <person name="Houel A."/>
            <person name="Loux V."/>
            <person name="Poulain J."/>
            <person name="Bernardet J.-F."/>
            <person name="Touchon M."/>
            <person name="Duchaud E."/>
        </authorList>
    </citation>
    <scope>NUCLEOTIDE SEQUENCE [LARGE SCALE GENOMIC DNA]</scope>
    <source>
        <strain evidence="3">DSM 17447 / CIP 109464 / GPTSA100-9</strain>
    </source>
</reference>
<dbReference type="CDD" id="cd02440">
    <property type="entry name" value="AdoMet_MTases"/>
    <property type="match status" value="1"/>
</dbReference>
<dbReference type="Proteomes" id="UP000007599">
    <property type="component" value="Chromosome I"/>
</dbReference>
<accession>H8XQK6</accession>
<keyword evidence="2" id="KW-0808">Transferase</keyword>
<sequence>MLKKILSYFYPITIYKEKSALSDELKIILYNGNYLLDTTNTNYSYGSLQKVLKKGLLKIGKTQIKEMSEILLLGVAGGSVVKTLVQEFEFKNSITGIELDANIIRLANKYFGLDKITNFNCILENAEDFIAHSNQNFDLIIIDIFEDKNMPEFLFDETFISNYKKLLKPKGYIIFNFMWIGKEKATKIQQYLSNFNENDFIVTHFKNVEHYNDLFVIQKLN</sequence>
<proteinExistence type="predicted"/>
<dbReference type="PANTHER" id="PTHR43317">
    <property type="entry name" value="THERMOSPERMINE SYNTHASE ACAULIS5"/>
    <property type="match status" value="1"/>
</dbReference>
<dbReference type="PATRIC" id="fig|1094466.5.peg.1323"/>
<dbReference type="PANTHER" id="PTHR43317:SF1">
    <property type="entry name" value="THERMOSPERMINE SYNTHASE ACAULIS5"/>
    <property type="match status" value="1"/>
</dbReference>
<keyword evidence="1" id="KW-0620">Polyamine biosynthesis</keyword>
<organism evidence="2 3">
    <name type="scientific">Flavobacterium indicum (strain DSM 17447 / CIP 109464 / GPTSA100-9)</name>
    <dbReference type="NCBI Taxonomy" id="1094466"/>
    <lineage>
        <taxon>Bacteria</taxon>
        <taxon>Pseudomonadati</taxon>
        <taxon>Bacteroidota</taxon>
        <taxon>Flavobacteriia</taxon>
        <taxon>Flavobacteriales</taxon>
        <taxon>Flavobacteriaceae</taxon>
        <taxon>Flavobacterium</taxon>
    </lineage>
</organism>
<keyword evidence="3" id="KW-1185">Reference proteome</keyword>
<gene>
    <name evidence="2" type="primary">speE</name>
    <name evidence="2" type="ordered locus">KQS_06725</name>
</gene>
<dbReference type="GO" id="GO:0006596">
    <property type="term" value="P:polyamine biosynthetic process"/>
    <property type="evidence" value="ECO:0007669"/>
    <property type="project" value="UniProtKB-KW"/>
</dbReference>
<dbReference type="EC" id="2.5.1.16" evidence="2"/>
<evidence type="ECO:0000256" key="1">
    <source>
        <dbReference type="ARBA" id="ARBA00023115"/>
    </source>
</evidence>
<reference evidence="2 3" key="1">
    <citation type="journal article" date="2012" name="J. Bacteriol.">
        <title>Complete Genome Sequence of Flavobacterium indicum GPSTA100-9T, Isolated from Warm Spring Water.</title>
        <authorList>
            <person name="Barbier P."/>
            <person name="Houel A."/>
            <person name="Loux V."/>
            <person name="Poulain J."/>
            <person name="Bernardet J.F."/>
            <person name="Touchon M."/>
            <person name="Duchaud E."/>
        </authorList>
    </citation>
    <scope>NUCLEOTIDE SEQUENCE [LARGE SCALE GENOMIC DNA]</scope>
    <source>
        <strain evidence="3">DSM 17447 / CIP 109464 / GPTSA100-9</strain>
    </source>
</reference>
<dbReference type="KEGG" id="fin:KQS_06725"/>
<dbReference type="OrthoDB" id="650847at2"/>
<dbReference type="Gene3D" id="3.40.50.150">
    <property type="entry name" value="Vaccinia Virus protein VP39"/>
    <property type="match status" value="1"/>
</dbReference>
<protein>
    <submittedName>
        <fullName evidence="2">Putative spermidine synthase</fullName>
        <ecNumber evidence="2">2.5.1.16</ecNumber>
    </submittedName>
</protein>
<evidence type="ECO:0000313" key="3">
    <source>
        <dbReference type="Proteomes" id="UP000007599"/>
    </source>
</evidence>
<dbReference type="eggNOG" id="COG0421">
    <property type="taxonomic scope" value="Bacteria"/>
</dbReference>
<dbReference type="STRING" id="1094466.KQS_06725"/>
<dbReference type="HOGENOM" id="CLU_107100_0_0_10"/>
<name>H8XQK6_FLAIG</name>
<dbReference type="RefSeq" id="WP_014388429.1">
    <property type="nucleotide sequence ID" value="NC_017025.1"/>
</dbReference>
<dbReference type="GO" id="GO:0004766">
    <property type="term" value="F:spermidine synthase activity"/>
    <property type="evidence" value="ECO:0007669"/>
    <property type="project" value="UniProtKB-EC"/>
</dbReference>
<dbReference type="AlphaFoldDB" id="H8XQK6"/>
<dbReference type="SUPFAM" id="SSF53335">
    <property type="entry name" value="S-adenosyl-L-methionine-dependent methyltransferases"/>
    <property type="match status" value="1"/>
</dbReference>
<dbReference type="InterPro" id="IPR029063">
    <property type="entry name" value="SAM-dependent_MTases_sf"/>
</dbReference>
<dbReference type="Pfam" id="PF01564">
    <property type="entry name" value="Spermine_synth"/>
    <property type="match status" value="1"/>
</dbReference>